<accession>A0AAY4CIX1</accession>
<keyword evidence="1" id="KW-0812">Transmembrane</keyword>
<evidence type="ECO:0008006" key="4">
    <source>
        <dbReference type="Google" id="ProtNLM"/>
    </source>
</evidence>
<keyword evidence="3" id="KW-1185">Reference proteome</keyword>
<dbReference type="Gene3D" id="2.60.40.10">
    <property type="entry name" value="Immunoglobulins"/>
    <property type="match status" value="1"/>
</dbReference>
<evidence type="ECO:0000313" key="3">
    <source>
        <dbReference type="Proteomes" id="UP000694580"/>
    </source>
</evidence>
<reference evidence="2" key="1">
    <citation type="submission" date="2025-08" db="UniProtKB">
        <authorList>
            <consortium name="Ensembl"/>
        </authorList>
    </citation>
    <scope>IDENTIFICATION</scope>
</reference>
<evidence type="ECO:0000313" key="2">
    <source>
        <dbReference type="Ensembl" id="ENSDCDP00010033053.1"/>
    </source>
</evidence>
<dbReference type="InterPro" id="IPR036179">
    <property type="entry name" value="Ig-like_dom_sf"/>
</dbReference>
<feature type="transmembrane region" description="Helical" evidence="1">
    <location>
        <begin position="198"/>
        <end position="220"/>
    </location>
</feature>
<reference evidence="2" key="2">
    <citation type="submission" date="2025-09" db="UniProtKB">
        <authorList>
            <consortium name="Ensembl"/>
        </authorList>
    </citation>
    <scope>IDENTIFICATION</scope>
</reference>
<dbReference type="Ensembl" id="ENSDCDT00010040967.1">
    <property type="protein sequence ID" value="ENSDCDP00010033053.1"/>
    <property type="gene ID" value="ENSDCDG00010021072.1"/>
</dbReference>
<dbReference type="Proteomes" id="UP000694580">
    <property type="component" value="Unplaced"/>
</dbReference>
<dbReference type="InterPro" id="IPR013783">
    <property type="entry name" value="Ig-like_fold"/>
</dbReference>
<keyword evidence="1" id="KW-1133">Transmembrane helix</keyword>
<dbReference type="SUPFAM" id="SSF48726">
    <property type="entry name" value="Immunoglobulin"/>
    <property type="match status" value="1"/>
</dbReference>
<dbReference type="GeneTree" id="ENSGT00980000202145"/>
<gene>
    <name evidence="2" type="primary">IGLON5</name>
</gene>
<keyword evidence="1" id="KW-0472">Membrane</keyword>
<organism evidence="2 3">
    <name type="scientific">Denticeps clupeoides</name>
    <name type="common">denticle herring</name>
    <dbReference type="NCBI Taxonomy" id="299321"/>
    <lineage>
        <taxon>Eukaryota</taxon>
        <taxon>Metazoa</taxon>
        <taxon>Chordata</taxon>
        <taxon>Craniata</taxon>
        <taxon>Vertebrata</taxon>
        <taxon>Euteleostomi</taxon>
        <taxon>Actinopterygii</taxon>
        <taxon>Neopterygii</taxon>
        <taxon>Teleostei</taxon>
        <taxon>Clupei</taxon>
        <taxon>Clupeiformes</taxon>
        <taxon>Denticipitoidei</taxon>
        <taxon>Denticipitidae</taxon>
        <taxon>Denticeps</taxon>
    </lineage>
</organism>
<name>A0AAY4CIX1_9TELE</name>
<dbReference type="AlphaFoldDB" id="A0AAY4CIX1"/>
<evidence type="ECO:0000256" key="1">
    <source>
        <dbReference type="SAM" id="Phobius"/>
    </source>
</evidence>
<sequence>MPYLNCPLFVFPFTLYTDTDTPKDIFDETTFINGYYENKDVEPHVPVKYKNHFRFNRPLGTLEILHLSLKDRGIYTCVTANQKSFSFNLILPDSVNYSRPEILLGRRNGEVVVNCSSSAGHPFRVPEWRLLPENSHTQWDVVDNGGWLDNVTDLWSVFSTVTLNCSRPLNISCSVGGAISKELSICEYSLRNGKEPDIMLIVAGTVMASMIFVALVVAVVKMRRVSYNRASNGKQNHC</sequence>
<protein>
    <recommendedName>
        <fullName evidence="4">Ig-like domain-containing protein</fullName>
    </recommendedName>
</protein>
<proteinExistence type="predicted"/>